<accession>A0A0D8ZXK1</accession>
<dbReference type="AlphaFoldDB" id="A0A0D8ZXK1"/>
<name>A0A0D8ZXK1_9CYAN</name>
<gene>
    <name evidence="1" type="ORF">UH38_01650</name>
</gene>
<comment type="caution">
    <text evidence="1">The sequence shown here is derived from an EMBL/GenBank/DDBJ whole genome shotgun (WGS) entry which is preliminary data.</text>
</comment>
<dbReference type="EMBL" id="JYON01000001">
    <property type="protein sequence ID" value="KJH73498.1"/>
    <property type="molecule type" value="Genomic_DNA"/>
</dbReference>
<evidence type="ECO:0000313" key="2">
    <source>
        <dbReference type="Proteomes" id="UP000032452"/>
    </source>
</evidence>
<organism evidence="1 2">
    <name type="scientific">Aliterella atlantica CENA595</name>
    <dbReference type="NCBI Taxonomy" id="1618023"/>
    <lineage>
        <taxon>Bacteria</taxon>
        <taxon>Bacillati</taxon>
        <taxon>Cyanobacteriota</taxon>
        <taxon>Cyanophyceae</taxon>
        <taxon>Chroococcidiopsidales</taxon>
        <taxon>Aliterellaceae</taxon>
        <taxon>Aliterella</taxon>
    </lineage>
</organism>
<reference evidence="1 2" key="1">
    <citation type="submission" date="2015-02" db="EMBL/GenBank/DDBJ databases">
        <title>Draft genome of a novel marine cyanobacterium (Chroococcales) isolated from South Atlantic Ocean.</title>
        <authorList>
            <person name="Rigonato J."/>
            <person name="Alvarenga D.O."/>
            <person name="Branco L.H."/>
            <person name="Varani A.M."/>
            <person name="Brandini F.P."/>
            <person name="Fiore M.F."/>
        </authorList>
    </citation>
    <scope>NUCLEOTIDE SEQUENCE [LARGE SCALE GENOMIC DNA]</scope>
    <source>
        <strain evidence="1 2">CENA595</strain>
    </source>
</reference>
<proteinExistence type="predicted"/>
<dbReference type="STRING" id="1618023.UH38_01650"/>
<protein>
    <submittedName>
        <fullName evidence="1">Uncharacterized protein</fullName>
    </submittedName>
</protein>
<keyword evidence="2" id="KW-1185">Reference proteome</keyword>
<dbReference type="Proteomes" id="UP000032452">
    <property type="component" value="Unassembled WGS sequence"/>
</dbReference>
<evidence type="ECO:0000313" key="1">
    <source>
        <dbReference type="EMBL" id="KJH73498.1"/>
    </source>
</evidence>
<dbReference type="RefSeq" id="WP_045052847.1">
    <property type="nucleotide sequence ID" value="NZ_CAWMDP010000017.1"/>
</dbReference>
<sequence length="73" mass="8233">MTDLLAEAFRKAQDLPDYLQNELAEQLIDDVENELKWQRSLSQPQNAKLEELAAKALSDSINGKTKALGFDEL</sequence>
<dbReference type="OrthoDB" id="465088at2"/>